<dbReference type="PANTHER" id="PTHR30313:SF2">
    <property type="entry name" value="DNA PRIMASE"/>
    <property type="match status" value="1"/>
</dbReference>
<dbReference type="Pfam" id="PF01807">
    <property type="entry name" value="Zn_ribbon_DnaG"/>
    <property type="match status" value="1"/>
</dbReference>
<evidence type="ECO:0000259" key="15">
    <source>
        <dbReference type="PROSITE" id="PS50880"/>
    </source>
</evidence>
<dbReference type="Proteomes" id="UP000053577">
    <property type="component" value="Unassembled WGS sequence"/>
</dbReference>
<dbReference type="InterPro" id="IPR036977">
    <property type="entry name" value="DNA_primase_Znf_CHC2"/>
</dbReference>
<comment type="caution">
    <text evidence="16">The sequence shown here is derived from an EMBL/GenBank/DDBJ whole genome shotgun (WGS) entry which is preliminary data.</text>
</comment>
<name>A0A0V8M4J3_9CHLR</name>
<evidence type="ECO:0000256" key="6">
    <source>
        <dbReference type="ARBA" id="ARBA00022723"/>
    </source>
</evidence>
<evidence type="ECO:0000256" key="5">
    <source>
        <dbReference type="ARBA" id="ARBA00022705"/>
    </source>
</evidence>
<dbReference type="PIRSF" id="PIRSF002811">
    <property type="entry name" value="DnaG"/>
    <property type="match status" value="1"/>
</dbReference>
<evidence type="ECO:0000313" key="16">
    <source>
        <dbReference type="EMBL" id="KSV18640.1"/>
    </source>
</evidence>
<evidence type="ECO:0000256" key="8">
    <source>
        <dbReference type="ARBA" id="ARBA00022833"/>
    </source>
</evidence>
<dbReference type="OrthoDB" id="9803773at2"/>
<feature type="zinc finger region" description="CHC2-type" evidence="14">
    <location>
        <begin position="35"/>
        <end position="60"/>
    </location>
</feature>
<organism evidence="16 17">
    <name type="scientific">Dehalococcoides mccartyi</name>
    <dbReference type="NCBI Taxonomy" id="61435"/>
    <lineage>
        <taxon>Bacteria</taxon>
        <taxon>Bacillati</taxon>
        <taxon>Chloroflexota</taxon>
        <taxon>Dehalococcoidia</taxon>
        <taxon>Dehalococcoidales</taxon>
        <taxon>Dehalococcoidaceae</taxon>
        <taxon>Dehalococcoides</taxon>
    </lineage>
</organism>
<dbReference type="SMART" id="SM00400">
    <property type="entry name" value="ZnF_CHCC"/>
    <property type="match status" value="1"/>
</dbReference>
<dbReference type="InterPro" id="IPR019475">
    <property type="entry name" value="DNA_primase_DnaB-bd"/>
</dbReference>
<comment type="catalytic activity">
    <reaction evidence="12">
        <text>ssDNA + n NTP = ssDNA/pppN(pN)n-1 hybrid + (n-1) diphosphate.</text>
        <dbReference type="EC" id="2.7.7.101"/>
    </reaction>
</comment>
<dbReference type="Pfam" id="PF10410">
    <property type="entry name" value="DnaB_bind"/>
    <property type="match status" value="1"/>
</dbReference>
<comment type="subunit">
    <text evidence="12">Monomer. Interacts with DnaB.</text>
</comment>
<dbReference type="FunFam" id="3.90.980.10:FF:000001">
    <property type="entry name" value="DNA primase"/>
    <property type="match status" value="1"/>
</dbReference>
<dbReference type="GO" id="GO:0005737">
    <property type="term" value="C:cytoplasm"/>
    <property type="evidence" value="ECO:0007669"/>
    <property type="project" value="TreeGrafter"/>
</dbReference>
<keyword evidence="1 12" id="KW-0240">DNA-directed RNA polymerase</keyword>
<evidence type="ECO:0000256" key="4">
    <source>
        <dbReference type="ARBA" id="ARBA00022695"/>
    </source>
</evidence>
<evidence type="ECO:0000256" key="14">
    <source>
        <dbReference type="PIRSR" id="PIRSR002811-1"/>
    </source>
</evidence>
<dbReference type="eggNOG" id="COG0358">
    <property type="taxonomic scope" value="Bacteria"/>
</dbReference>
<dbReference type="Pfam" id="PF08275">
    <property type="entry name" value="DNAG_N"/>
    <property type="match status" value="1"/>
</dbReference>
<dbReference type="GO" id="GO:0006269">
    <property type="term" value="P:DNA replication, synthesis of primer"/>
    <property type="evidence" value="ECO:0007669"/>
    <property type="project" value="UniProtKB-UniRule"/>
</dbReference>
<dbReference type="GO" id="GO:1990077">
    <property type="term" value="C:primosome complex"/>
    <property type="evidence" value="ECO:0007669"/>
    <property type="project" value="UniProtKB-KW"/>
</dbReference>
<dbReference type="GO" id="GO:0003677">
    <property type="term" value="F:DNA binding"/>
    <property type="evidence" value="ECO:0007669"/>
    <property type="project" value="UniProtKB-KW"/>
</dbReference>
<dbReference type="InterPro" id="IPR034151">
    <property type="entry name" value="TOPRIM_DnaG_bac"/>
</dbReference>
<keyword evidence="6 13" id="KW-0479">Metal-binding</keyword>
<dbReference type="SUPFAM" id="SSF56731">
    <property type="entry name" value="DNA primase core"/>
    <property type="match status" value="1"/>
</dbReference>
<dbReference type="PROSITE" id="PS50880">
    <property type="entry name" value="TOPRIM"/>
    <property type="match status" value="1"/>
</dbReference>
<evidence type="ECO:0000256" key="2">
    <source>
        <dbReference type="ARBA" id="ARBA00022515"/>
    </source>
</evidence>
<keyword evidence="2 12" id="KW-0639">Primosome</keyword>
<evidence type="ECO:0000256" key="3">
    <source>
        <dbReference type="ARBA" id="ARBA00022679"/>
    </source>
</evidence>
<dbReference type="RefSeq" id="WP_058292138.1">
    <property type="nucleotide sequence ID" value="NZ_JGYD01000010.1"/>
</dbReference>
<dbReference type="PATRIC" id="fig|61435.5.peg.268"/>
<dbReference type="Gene3D" id="3.40.1360.10">
    <property type="match status" value="1"/>
</dbReference>
<proteinExistence type="inferred from homology"/>
<dbReference type="NCBIfam" id="TIGR01391">
    <property type="entry name" value="dnaG"/>
    <property type="match status" value="1"/>
</dbReference>
<dbReference type="EMBL" id="JGYD01000010">
    <property type="protein sequence ID" value="KSV18640.1"/>
    <property type="molecule type" value="Genomic_DNA"/>
</dbReference>
<keyword evidence="4 12" id="KW-0548">Nucleotidyltransferase</keyword>
<dbReference type="InterPro" id="IPR006295">
    <property type="entry name" value="DNA_primase_DnaG"/>
</dbReference>
<evidence type="ECO:0000256" key="12">
    <source>
        <dbReference type="HAMAP-Rule" id="MF_00974"/>
    </source>
</evidence>
<evidence type="ECO:0000313" key="17">
    <source>
        <dbReference type="Proteomes" id="UP000053577"/>
    </source>
</evidence>
<comment type="similarity">
    <text evidence="12 13">Belongs to the DnaG primase family.</text>
</comment>
<evidence type="ECO:0000256" key="11">
    <source>
        <dbReference type="ARBA" id="ARBA00023163"/>
    </source>
</evidence>
<comment type="caution">
    <text evidence="12">Lacks conserved residue(s) required for the propagation of feature annotation.</text>
</comment>
<dbReference type="Gene3D" id="1.20.50.20">
    <property type="entry name" value="DnaG, RNA polymerase domain, helical bundle"/>
    <property type="match status" value="1"/>
</dbReference>
<keyword evidence="3 12" id="KW-0808">Transferase</keyword>
<comment type="function">
    <text evidence="12 13">RNA polymerase that catalyzes the synthesis of short RNA molecules used as primers for DNA polymerase during DNA replication.</text>
</comment>
<evidence type="ECO:0000256" key="7">
    <source>
        <dbReference type="ARBA" id="ARBA00022771"/>
    </source>
</evidence>
<dbReference type="InterPro" id="IPR030846">
    <property type="entry name" value="DnaG_bac"/>
</dbReference>
<sequence length="590" mass="67098">MNDAVEEIKQKLDIVSFIGQYTKLTKAGRTMRGICPFHSEKHGSFFVYPEAQNWHCFGACNTGGDIFAFVMKKEGLDFKGALELLAEKAGVSLPSQINPQIRDQRERLYEINLAAAQYYHNLLLNSPQAESARSYLKSRGLNEQSLADFQLGYALPEWQGLHDYLKERSYTDEDLLKAGVIVRSDEGRIHDRFRNNIIYPIANYKGQIAGFGARVMDNSQPKYRNSPQTDLFDKSSLLYGLHLASASIREKNQAIIVEGYMDAIMSHQGGFTNTVACMGTALTDRQIALVKRQTKHLILGLDADSAGEEATLRAIDYENQIESEIRVAVPEGGKDPDEIIRHAPQTWQEILDNARPLLDYIFEHSQKGLDLSSAAGKAGLTDRLLPIISKMEDGVRQSHYLGKLAEMVSTSQNRILERMKKLKNETRIAKVLEKEAPSKTVATAKNPALEEYALSLLFKSPELSRFAGKLQPEYLEIPQYRELLAIYSQSAEKDNLRAALDENLREYYDNLMNKNPANDNIEDKFYDLCLRLRERYLRNLAVKLNQALNEISQPETAEYQTLNDQCVKVNEELRSVFSLKDRRNQKQRRQ</sequence>
<evidence type="ECO:0000256" key="13">
    <source>
        <dbReference type="PIRNR" id="PIRNR002811"/>
    </source>
</evidence>
<protein>
    <recommendedName>
        <fullName evidence="12 13">DNA primase</fullName>
        <ecNumber evidence="12">2.7.7.101</ecNumber>
    </recommendedName>
</protein>
<dbReference type="GO" id="GO:0008270">
    <property type="term" value="F:zinc ion binding"/>
    <property type="evidence" value="ECO:0007669"/>
    <property type="project" value="UniProtKB-KW"/>
</dbReference>
<dbReference type="InterPro" id="IPR013264">
    <property type="entry name" value="DNAG_N"/>
</dbReference>
<keyword evidence="7 14" id="KW-0863">Zinc-finger</keyword>
<dbReference type="PANTHER" id="PTHR30313">
    <property type="entry name" value="DNA PRIMASE"/>
    <property type="match status" value="1"/>
</dbReference>
<dbReference type="InterPro" id="IPR002694">
    <property type="entry name" value="Znf_CHC2"/>
</dbReference>
<comment type="cofactor">
    <cofactor evidence="13 14">
        <name>Zn(2+)</name>
        <dbReference type="ChEBI" id="CHEBI:29105"/>
    </cofactor>
    <text evidence="13 14">Binds 1 zinc ion per monomer.</text>
</comment>
<dbReference type="GO" id="GO:0003899">
    <property type="term" value="F:DNA-directed RNA polymerase activity"/>
    <property type="evidence" value="ECO:0007669"/>
    <property type="project" value="UniProtKB-UniRule"/>
</dbReference>
<evidence type="ECO:0000256" key="1">
    <source>
        <dbReference type="ARBA" id="ARBA00022478"/>
    </source>
</evidence>
<evidence type="ECO:0000256" key="9">
    <source>
        <dbReference type="ARBA" id="ARBA00022842"/>
    </source>
</evidence>
<dbReference type="CDD" id="cd03364">
    <property type="entry name" value="TOPRIM_DnaG_primases"/>
    <property type="match status" value="1"/>
</dbReference>
<dbReference type="InterPro" id="IPR037068">
    <property type="entry name" value="DNA_primase_core_N_sf"/>
</dbReference>
<keyword evidence="9" id="KW-0460">Magnesium</keyword>
<dbReference type="InterPro" id="IPR006171">
    <property type="entry name" value="TOPRIM_dom"/>
</dbReference>
<dbReference type="SMART" id="SM00493">
    <property type="entry name" value="TOPRIM"/>
    <property type="match status" value="1"/>
</dbReference>
<keyword evidence="10 12" id="KW-0238">DNA-binding</keyword>
<feature type="domain" description="Toprim" evidence="15">
    <location>
        <begin position="252"/>
        <end position="344"/>
    </location>
</feature>
<dbReference type="InterPro" id="IPR050219">
    <property type="entry name" value="DnaG_primase"/>
</dbReference>
<dbReference type="Pfam" id="PF13155">
    <property type="entry name" value="Toprim_2"/>
    <property type="match status" value="1"/>
</dbReference>
<dbReference type="Gene3D" id="3.90.580.10">
    <property type="entry name" value="Zinc finger, CHC2-type domain"/>
    <property type="match status" value="1"/>
</dbReference>
<keyword evidence="8 13" id="KW-0862">Zinc</keyword>
<keyword evidence="5 12" id="KW-0235">DNA replication</keyword>
<evidence type="ECO:0000256" key="10">
    <source>
        <dbReference type="ARBA" id="ARBA00023125"/>
    </source>
</evidence>
<dbReference type="Gene3D" id="3.90.980.10">
    <property type="entry name" value="DNA primase, catalytic core, N-terminal domain"/>
    <property type="match status" value="1"/>
</dbReference>
<reference evidence="16 17" key="1">
    <citation type="journal article" date="2015" name="Sci. Rep.">
        <title>A comparative genomics and reductive dehalogenase gene transcription study of two chloroethene-respiring bacteria, Dehalococcoides mccartyi strains MB and 11a.</title>
        <authorList>
            <person name="Low A."/>
            <person name="Shen Z."/>
            <person name="Cheng D."/>
            <person name="Rogers M.J."/>
            <person name="Lee P.K."/>
            <person name="He J."/>
        </authorList>
    </citation>
    <scope>NUCLEOTIDE SEQUENCE [LARGE SCALE GENOMIC DNA]</scope>
    <source>
        <strain evidence="16 17">MB</strain>
    </source>
</reference>
<accession>A0A0V8M4J3</accession>
<dbReference type="AlphaFoldDB" id="A0A0V8M4J3"/>
<gene>
    <name evidence="12" type="primary">dnaG</name>
    <name evidence="16" type="ORF">DA01_01310</name>
</gene>
<keyword evidence="11 12" id="KW-0804">Transcription</keyword>
<dbReference type="SUPFAM" id="SSF57783">
    <property type="entry name" value="Zinc beta-ribbon"/>
    <property type="match status" value="1"/>
</dbReference>
<dbReference type="EC" id="2.7.7.101" evidence="12"/>
<dbReference type="HAMAP" id="MF_00974">
    <property type="entry name" value="DNA_primase_DnaG"/>
    <property type="match status" value="1"/>
</dbReference>
<dbReference type="GO" id="GO:0000428">
    <property type="term" value="C:DNA-directed RNA polymerase complex"/>
    <property type="evidence" value="ECO:0007669"/>
    <property type="project" value="UniProtKB-KW"/>
</dbReference>